<keyword evidence="3" id="KW-1185">Reference proteome</keyword>
<comment type="caution">
    <text evidence="2">The sequence shown here is derived from an EMBL/GenBank/DDBJ whole genome shotgun (WGS) entry which is preliminary data.</text>
</comment>
<protein>
    <submittedName>
        <fullName evidence="2">Uncharacterized protein</fullName>
    </submittedName>
</protein>
<dbReference type="AlphaFoldDB" id="A0A8T2S5W6"/>
<keyword evidence="1" id="KW-0472">Membrane</keyword>
<dbReference type="Proteomes" id="UP000825935">
    <property type="component" value="Chromosome 22"/>
</dbReference>
<name>A0A8T2S5W6_CERRI</name>
<reference evidence="2" key="1">
    <citation type="submission" date="2021-08" db="EMBL/GenBank/DDBJ databases">
        <title>WGS assembly of Ceratopteris richardii.</title>
        <authorList>
            <person name="Marchant D.B."/>
            <person name="Chen G."/>
            <person name="Jenkins J."/>
            <person name="Shu S."/>
            <person name="Leebens-Mack J."/>
            <person name="Grimwood J."/>
            <person name="Schmutz J."/>
            <person name="Soltis P."/>
            <person name="Soltis D."/>
            <person name="Chen Z.-H."/>
        </authorList>
    </citation>
    <scope>NUCLEOTIDE SEQUENCE</scope>
    <source>
        <strain evidence="2">Whitten #5841</strain>
        <tissue evidence="2">Leaf</tissue>
    </source>
</reference>
<keyword evidence="1" id="KW-1133">Transmembrane helix</keyword>
<evidence type="ECO:0000313" key="3">
    <source>
        <dbReference type="Proteomes" id="UP000825935"/>
    </source>
</evidence>
<gene>
    <name evidence="2" type="ORF">KP509_22G034000</name>
</gene>
<feature type="transmembrane region" description="Helical" evidence="1">
    <location>
        <begin position="73"/>
        <end position="96"/>
    </location>
</feature>
<feature type="transmembrane region" description="Helical" evidence="1">
    <location>
        <begin position="40"/>
        <end position="66"/>
    </location>
</feature>
<proteinExistence type="predicted"/>
<sequence length="106" mass="11919">MVAHKMSSMIDNSSMTTLGSTLVFLLSAEQSCASVLLSFFFLSLLCSFFLTLLCGTCTLVSCDLFYRIGSKSLLFYLCLYSDFFACFLLSSLFYLLSCWLNCFPLH</sequence>
<keyword evidence="1" id="KW-0812">Transmembrane</keyword>
<evidence type="ECO:0000313" key="2">
    <source>
        <dbReference type="EMBL" id="KAH7306847.1"/>
    </source>
</evidence>
<accession>A0A8T2S5W6</accession>
<dbReference type="EMBL" id="CM035427">
    <property type="protein sequence ID" value="KAH7306847.1"/>
    <property type="molecule type" value="Genomic_DNA"/>
</dbReference>
<organism evidence="2 3">
    <name type="scientific">Ceratopteris richardii</name>
    <name type="common">Triangle waterfern</name>
    <dbReference type="NCBI Taxonomy" id="49495"/>
    <lineage>
        <taxon>Eukaryota</taxon>
        <taxon>Viridiplantae</taxon>
        <taxon>Streptophyta</taxon>
        <taxon>Embryophyta</taxon>
        <taxon>Tracheophyta</taxon>
        <taxon>Polypodiopsida</taxon>
        <taxon>Polypodiidae</taxon>
        <taxon>Polypodiales</taxon>
        <taxon>Pteridineae</taxon>
        <taxon>Pteridaceae</taxon>
        <taxon>Parkerioideae</taxon>
        <taxon>Ceratopteris</taxon>
    </lineage>
</organism>
<evidence type="ECO:0000256" key="1">
    <source>
        <dbReference type="SAM" id="Phobius"/>
    </source>
</evidence>